<feature type="region of interest" description="Disordered" evidence="2">
    <location>
        <begin position="192"/>
        <end position="213"/>
    </location>
</feature>
<gene>
    <name evidence="4" type="ORF">IW249_004260</name>
</gene>
<evidence type="ECO:0000256" key="2">
    <source>
        <dbReference type="SAM" id="MobiDB-lite"/>
    </source>
</evidence>
<dbReference type="Proteomes" id="UP000631791">
    <property type="component" value="Unassembled WGS sequence"/>
</dbReference>
<dbReference type="EMBL" id="JADOTY010000001">
    <property type="protein sequence ID" value="MBG6103846.1"/>
    <property type="molecule type" value="Genomic_DNA"/>
</dbReference>
<feature type="domain" description="Transposase IS4-like" evidence="3">
    <location>
        <begin position="34"/>
        <end position="182"/>
    </location>
</feature>
<comment type="similarity">
    <text evidence="1">Belongs to the UPF0167 family.</text>
</comment>
<evidence type="ECO:0000313" key="4">
    <source>
        <dbReference type="EMBL" id="MBG6103846.1"/>
    </source>
</evidence>
<accession>A0ABS0K5U8</accession>
<name>A0ABS0K5U8_9ACTN</name>
<feature type="region of interest" description="Disordered" evidence="2">
    <location>
        <begin position="30"/>
        <end position="58"/>
    </location>
</feature>
<dbReference type="InterPro" id="IPR002559">
    <property type="entry name" value="Transposase_11"/>
</dbReference>
<comment type="caution">
    <text evidence="4">The sequence shown here is derived from an EMBL/GenBank/DDBJ whole genome shotgun (WGS) entry which is preliminary data.</text>
</comment>
<dbReference type="PANTHER" id="PTHR30007">
    <property type="entry name" value="PHP DOMAIN PROTEIN"/>
    <property type="match status" value="1"/>
</dbReference>
<dbReference type="RefSeq" id="WP_196922389.1">
    <property type="nucleotide sequence ID" value="NZ_JADOTY010000001.1"/>
</dbReference>
<protein>
    <submittedName>
        <fullName evidence="4">Uncharacterized protein CbrC (UPF0167 family)/transposase</fullName>
    </submittedName>
</protein>
<reference evidence="4 5" key="1">
    <citation type="submission" date="2020-11" db="EMBL/GenBank/DDBJ databases">
        <title>Sequencing the genomes of 1000 actinobacteria strains.</title>
        <authorList>
            <person name="Klenk H.-P."/>
        </authorList>
    </citation>
    <scope>NUCLEOTIDE SEQUENCE [LARGE SCALE GENOMIC DNA]</scope>
    <source>
        <strain evidence="4 5">DSM 101695</strain>
    </source>
</reference>
<dbReference type="PANTHER" id="PTHR30007:SF0">
    <property type="entry name" value="TRANSPOSASE"/>
    <property type="match status" value="1"/>
</dbReference>
<keyword evidence="5" id="KW-1185">Reference proteome</keyword>
<dbReference type="Pfam" id="PF01609">
    <property type="entry name" value="DDE_Tnp_1"/>
    <property type="match status" value="1"/>
</dbReference>
<evidence type="ECO:0000313" key="5">
    <source>
        <dbReference type="Proteomes" id="UP000631791"/>
    </source>
</evidence>
<proteinExistence type="inferred from homology"/>
<evidence type="ECO:0000256" key="1">
    <source>
        <dbReference type="ARBA" id="ARBA00008525"/>
    </source>
</evidence>
<dbReference type="InterPro" id="IPR005363">
    <property type="entry name" value="UPF0167"/>
</dbReference>
<organism evidence="4 5">
    <name type="scientific">Micromonospora vinacea</name>
    <dbReference type="NCBI Taxonomy" id="709878"/>
    <lineage>
        <taxon>Bacteria</taxon>
        <taxon>Bacillati</taxon>
        <taxon>Actinomycetota</taxon>
        <taxon>Actinomycetes</taxon>
        <taxon>Micromonosporales</taxon>
        <taxon>Micromonosporaceae</taxon>
        <taxon>Micromonospora</taxon>
    </lineage>
</organism>
<sequence>MYAHFKRLDERGVTERILTELREQVRLAHGPQPEPTAGIIDSQSVKGADTVPRATRGYDAGKKINGRERFIVTDTLGLLVTVWVLAASWQDRDGAKGALLATYAATPIRYIIGNTGFAGRLVDWTRDLLRTTLEIVRKPANQRGFVVHPRRWVVERTLAWRTAHRRLARDYETHPGTSEAMIRWRSSAACCTASPEAHPPPANNAARSTRPTDTDVKRLLRNSAVATDRAEGHRTRRIDRAPVLPEVEREALGSNSRRRAGAISWHDGPVTEPVFRYHPDPLATGSAVRIQHECSVCGQLRQTRYKGPIYGRQPDSLCLHCIYSGAASRALGGVAPATDGSDILEMPAEFSDAVDVPDGVPLHIVEEITRRTPGFTGWQQESWLYHCGDGAAFLGPAGYPDLEPHPSALNMLRASHRRLGWSPEEGEEFLHRLDRHGEPTAYLFQCLRCGTHLASWDIG</sequence>
<evidence type="ECO:0000259" key="3">
    <source>
        <dbReference type="Pfam" id="PF01609"/>
    </source>
</evidence>
<dbReference type="Pfam" id="PF03691">
    <property type="entry name" value="UPF0167"/>
    <property type="match status" value="1"/>
</dbReference>